<name>A0A7C9HL77_9GAMM</name>
<accession>A0A7C9HL77</accession>
<comment type="caution">
    <text evidence="2">The sequence shown here is derived from an EMBL/GenBank/DDBJ whole genome shotgun (WGS) entry which is preliminary data.</text>
</comment>
<protein>
    <submittedName>
        <fullName evidence="2">Uncharacterized protein</fullName>
    </submittedName>
</protein>
<sequence length="156" mass="18587">MSTLSKSIAPAVFAAGFAFAALLPTPARAQDDVTRVIVDVADVVLRSGQPYYRYGNYRDQDRLIVVRDRYGRPIYYRVVDRRWNDDRDRYVYRPYGPPVYRDDYDRTARRVKCNKHGNCTVSYYDPQYDRRGAGAYNRHHAPVRYWDGYRWRTRDR</sequence>
<dbReference type="AlphaFoldDB" id="A0A7C9HL77"/>
<gene>
    <name evidence="2" type="ORF">GN331_04765</name>
</gene>
<organism evidence="2 3">
    <name type="scientific">Noviluteimonas gilva</name>
    <dbReference type="NCBI Taxonomy" id="2682097"/>
    <lineage>
        <taxon>Bacteria</taxon>
        <taxon>Pseudomonadati</taxon>
        <taxon>Pseudomonadota</taxon>
        <taxon>Gammaproteobacteria</taxon>
        <taxon>Lysobacterales</taxon>
        <taxon>Lysobacteraceae</taxon>
        <taxon>Noviluteimonas</taxon>
    </lineage>
</organism>
<dbReference type="Proteomes" id="UP000479692">
    <property type="component" value="Unassembled WGS sequence"/>
</dbReference>
<dbReference type="EMBL" id="WOXT01000001">
    <property type="protein sequence ID" value="MUV13517.1"/>
    <property type="molecule type" value="Genomic_DNA"/>
</dbReference>
<feature type="chain" id="PRO_5028847626" evidence="1">
    <location>
        <begin position="30"/>
        <end position="156"/>
    </location>
</feature>
<proteinExistence type="predicted"/>
<keyword evidence="1" id="KW-0732">Signal</keyword>
<feature type="signal peptide" evidence="1">
    <location>
        <begin position="1"/>
        <end position="29"/>
    </location>
</feature>
<dbReference type="RefSeq" id="WP_156640701.1">
    <property type="nucleotide sequence ID" value="NZ_WOXT01000001.1"/>
</dbReference>
<keyword evidence="3" id="KW-1185">Reference proteome</keyword>
<evidence type="ECO:0000313" key="2">
    <source>
        <dbReference type="EMBL" id="MUV13517.1"/>
    </source>
</evidence>
<evidence type="ECO:0000313" key="3">
    <source>
        <dbReference type="Proteomes" id="UP000479692"/>
    </source>
</evidence>
<reference evidence="2 3" key="1">
    <citation type="submission" date="2019-12" db="EMBL/GenBank/DDBJ databases">
        <authorList>
            <person name="Xu J."/>
        </authorList>
    </citation>
    <scope>NUCLEOTIDE SEQUENCE [LARGE SCALE GENOMIC DNA]</scope>
    <source>
        <strain evidence="2 3">HX-5-24</strain>
    </source>
</reference>
<evidence type="ECO:0000256" key="1">
    <source>
        <dbReference type="SAM" id="SignalP"/>
    </source>
</evidence>